<dbReference type="OrthoDB" id="6430388at2759"/>
<evidence type="ECO:0000313" key="3">
    <source>
        <dbReference type="Proteomes" id="UP000887568"/>
    </source>
</evidence>
<evidence type="ECO:0000256" key="1">
    <source>
        <dbReference type="SAM" id="MobiDB-lite"/>
    </source>
</evidence>
<feature type="compositionally biased region" description="Polar residues" evidence="1">
    <location>
        <begin position="303"/>
        <end position="331"/>
    </location>
</feature>
<dbReference type="RefSeq" id="XP_038047512.1">
    <property type="nucleotide sequence ID" value="XM_038191584.1"/>
</dbReference>
<proteinExistence type="predicted"/>
<name>A0A913Z713_PATMI</name>
<feature type="region of interest" description="Disordered" evidence="1">
    <location>
        <begin position="289"/>
        <end position="352"/>
    </location>
</feature>
<feature type="compositionally biased region" description="Basic and acidic residues" evidence="1">
    <location>
        <begin position="436"/>
        <end position="451"/>
    </location>
</feature>
<dbReference type="InterPro" id="IPR027883">
    <property type="entry name" value="Redic1-like"/>
</dbReference>
<organism evidence="2 3">
    <name type="scientific">Patiria miniata</name>
    <name type="common">Bat star</name>
    <name type="synonym">Asterina miniata</name>
    <dbReference type="NCBI Taxonomy" id="46514"/>
    <lineage>
        <taxon>Eukaryota</taxon>
        <taxon>Metazoa</taxon>
        <taxon>Echinodermata</taxon>
        <taxon>Eleutherozoa</taxon>
        <taxon>Asterozoa</taxon>
        <taxon>Asteroidea</taxon>
        <taxon>Valvatacea</taxon>
        <taxon>Valvatida</taxon>
        <taxon>Asterinidae</taxon>
        <taxon>Patiria</taxon>
    </lineage>
</organism>
<evidence type="ECO:0000313" key="2">
    <source>
        <dbReference type="EnsemblMetazoa" id="XP_038047512.1"/>
    </source>
</evidence>
<feature type="region of interest" description="Disordered" evidence="1">
    <location>
        <begin position="403"/>
        <end position="451"/>
    </location>
</feature>
<feature type="compositionally biased region" description="Polar residues" evidence="1">
    <location>
        <begin position="406"/>
        <end position="433"/>
    </location>
</feature>
<keyword evidence="3" id="KW-1185">Reference proteome</keyword>
<feature type="compositionally biased region" description="Basic and acidic residues" evidence="1">
    <location>
        <begin position="332"/>
        <end position="349"/>
    </location>
</feature>
<dbReference type="EnsemblMetazoa" id="XM_038191584.1">
    <property type="protein sequence ID" value="XP_038047512.1"/>
    <property type="gene ID" value="LOC119721508"/>
</dbReference>
<feature type="compositionally biased region" description="Basic and acidic residues" evidence="1">
    <location>
        <begin position="117"/>
        <end position="126"/>
    </location>
</feature>
<dbReference type="Proteomes" id="UP000887568">
    <property type="component" value="Unplaced"/>
</dbReference>
<accession>A0A913Z713</accession>
<dbReference type="AlphaFoldDB" id="A0A913Z713"/>
<dbReference type="PANTHER" id="PTHR35158:SF1">
    <property type="entry name" value="CDNA SEQUENCE CN725425"/>
    <property type="match status" value="1"/>
</dbReference>
<feature type="region of interest" description="Disordered" evidence="1">
    <location>
        <begin position="588"/>
        <end position="647"/>
    </location>
</feature>
<dbReference type="PANTHER" id="PTHR35158">
    <property type="entry name" value="CDNA SEQUENCE CN725425"/>
    <property type="match status" value="1"/>
</dbReference>
<dbReference type="GeneID" id="119721508"/>
<protein>
    <submittedName>
        <fullName evidence="2">Uncharacterized protein</fullName>
    </submittedName>
</protein>
<sequence>MNWVGGVRNRLKTKDEKQRQKDFFEKMKYGSKVKKLKRSSFGKEGSLGASLDLLSLQAADFSAEKFRKSDSVKSTKTQVKKVELDRSRGLFPLHHRCEELELSMSPGAPSKLQLQDPDQRNTDYPHSKEHMQTAYSSFTTPSEQLEYDTYGMKTGEAPKNSFAKFVDNGIQCKTHLTRNFWRSTIKTYYLQTEYSDCWSYPSIQSSSQFHSTPVVEEFPQTPVPQQHQGKHFEDLFFSCIPNDTLTIKKEVPDDLSVISDEQLSEEFDYSPLSSIPSESSAASSLIMLNPDSQPTFEHDQMPVHSSQPGLQFQSGGLHSSPIDLTQYTTGPRENEMTKHPISDTSHSEDWVSDSSLTTVCDHHEESRHGQRQQEDSVSTVQQVDLICEEEGDFLSPFCKRAKVSSRKTSQENPASPEISTSTASPVDLSNTMNRGKATEEQNSLKKEDVRSVRREANSFKWKAFVSGSQKGDQGHAFREKPVVDNKDRPITKAPAKAMSKVCEQVLKEVLQLDNDLCQQSPLLQGKISQPVVGFLLSTKLEMEKFSSQVTEGTGNRHSVHSPDQQVPIQGIEPQMESPGCLTVERSKLQQDNDAEPIQNDKERCDNKEEEDGSPRLVMSCDVKPEREGLPDGAETTYEVAADGIPSDKKHDIETLESGEKQNGPPASGPSRMMYEEKATQCNILIVPTEDRATLCEIQDFTNAASACGCSKAEQSLTVRGGTDKPKPMCDAYDECIVS</sequence>
<feature type="region of interest" description="Disordered" evidence="1">
    <location>
        <begin position="102"/>
        <end position="126"/>
    </location>
</feature>
<reference evidence="2" key="1">
    <citation type="submission" date="2022-11" db="UniProtKB">
        <authorList>
            <consortium name="EnsemblMetazoa"/>
        </authorList>
    </citation>
    <scope>IDENTIFICATION</scope>
</reference>